<dbReference type="EMBL" id="CP097562">
    <property type="protein sequence ID" value="USF24584.1"/>
    <property type="molecule type" value="Genomic_DNA"/>
</dbReference>
<keyword evidence="2" id="KW-1185">Reference proteome</keyword>
<dbReference type="PANTHER" id="PTHR34472">
    <property type="entry name" value="SULFUR CARRIER PROTEIN THIS"/>
    <property type="match status" value="1"/>
</dbReference>
<gene>
    <name evidence="1" type="ORF">N508_001673</name>
</gene>
<dbReference type="PANTHER" id="PTHR34472:SF1">
    <property type="entry name" value="SULFUR CARRIER PROTEIN THIS"/>
    <property type="match status" value="1"/>
</dbReference>
<sequence>MQIKVNGILYDFDDNISLENIINQLNISSNNIIAEVNGEVIIKSKFSETIIEHNAVIEIVKFVGGG</sequence>
<dbReference type="KEGG" id="msch:N508_001673"/>
<organism evidence="1 2">
    <name type="scientific">Mucispirillum schaedleri ASF457</name>
    <dbReference type="NCBI Taxonomy" id="1379858"/>
    <lineage>
        <taxon>Bacteria</taxon>
        <taxon>Pseudomonadati</taxon>
        <taxon>Deferribacterota</taxon>
        <taxon>Deferribacteres</taxon>
        <taxon>Deferribacterales</taxon>
        <taxon>Mucispirillaceae</taxon>
        <taxon>Mucispirillum</taxon>
    </lineage>
</organism>
<dbReference type="RefSeq" id="WP_023275956.1">
    <property type="nucleotide sequence ID" value="NZ_CP097562.1"/>
</dbReference>
<evidence type="ECO:0000313" key="1">
    <source>
        <dbReference type="EMBL" id="USF24584.1"/>
    </source>
</evidence>
<dbReference type="Proteomes" id="UP000017429">
    <property type="component" value="Chromosome"/>
</dbReference>
<dbReference type="InterPro" id="IPR003749">
    <property type="entry name" value="ThiS/MoaD-like"/>
</dbReference>
<dbReference type="InterPro" id="IPR010035">
    <property type="entry name" value="Thi_S"/>
</dbReference>
<name>V2QAZ5_9BACT</name>
<dbReference type="Pfam" id="PF02597">
    <property type="entry name" value="ThiS"/>
    <property type="match status" value="1"/>
</dbReference>
<dbReference type="NCBIfam" id="TIGR01683">
    <property type="entry name" value="thiS"/>
    <property type="match status" value="1"/>
</dbReference>
<proteinExistence type="predicted"/>
<reference evidence="1" key="1">
    <citation type="journal article" date="2014" name="Genome Announc.">
        <title>Draft genome sequences of the altered schaedler flora, a defined bacterial community from gnotobiotic mice.</title>
        <authorList>
            <person name="Wannemuehler M.J."/>
            <person name="Overstreet A.M."/>
            <person name="Ward D.V."/>
            <person name="Phillips G.J."/>
        </authorList>
    </citation>
    <scope>NUCLEOTIDE SEQUENCE</scope>
    <source>
        <strain evidence="1">ASF457</strain>
    </source>
</reference>
<dbReference type="InterPro" id="IPR016155">
    <property type="entry name" value="Mopterin_synth/thiamin_S_b"/>
</dbReference>
<reference evidence="1" key="2">
    <citation type="submission" date="2022-05" db="EMBL/GenBank/DDBJ databases">
        <authorList>
            <person name="Proctor A.L."/>
            <person name="Phillips G.J."/>
            <person name="Wannemuehler M.J."/>
        </authorList>
    </citation>
    <scope>NUCLEOTIDE SEQUENCE</scope>
    <source>
        <strain evidence="1">ASF457</strain>
    </source>
</reference>
<accession>V2QAZ5</accession>
<dbReference type="InterPro" id="IPR012675">
    <property type="entry name" value="Beta-grasp_dom_sf"/>
</dbReference>
<dbReference type="CDD" id="cd00565">
    <property type="entry name" value="Ubl_ThiS"/>
    <property type="match status" value="1"/>
</dbReference>
<dbReference type="SUPFAM" id="SSF54285">
    <property type="entry name" value="MoaD/ThiS"/>
    <property type="match status" value="1"/>
</dbReference>
<dbReference type="AlphaFoldDB" id="V2QAZ5"/>
<reference evidence="1" key="3">
    <citation type="submission" date="2022-06" db="EMBL/GenBank/DDBJ databases">
        <title>Resources to Facilitate Use of the Altered Schaedler Flora (ASF) Mouse Model to Study Microbiome Function.</title>
        <authorList>
            <person name="Proctor A."/>
            <person name="Parvinroo S."/>
            <person name="Richie T."/>
            <person name="Jia X."/>
            <person name="Lee S.T.M."/>
            <person name="Karp P.D."/>
            <person name="Paley S."/>
            <person name="Kostic A.D."/>
            <person name="Pierre J.F."/>
            <person name="Wannemuehler M.J."/>
            <person name="Phillips G.J."/>
        </authorList>
    </citation>
    <scope>NUCLEOTIDE SEQUENCE</scope>
    <source>
        <strain evidence="1">ASF457</strain>
    </source>
</reference>
<protein>
    <submittedName>
        <fullName evidence="1">Uncharacterized protein</fullName>
    </submittedName>
</protein>
<evidence type="ECO:0000313" key="2">
    <source>
        <dbReference type="Proteomes" id="UP000017429"/>
    </source>
</evidence>
<dbReference type="Gene3D" id="3.10.20.30">
    <property type="match status" value="1"/>
</dbReference>